<gene>
    <name evidence="2" type="ORF">JCM9140_1504</name>
</gene>
<name>W4Q0B2_9BACI</name>
<dbReference type="GO" id="GO:0016491">
    <property type="term" value="F:oxidoreductase activity"/>
    <property type="evidence" value="ECO:0007669"/>
    <property type="project" value="UniProtKB-KW"/>
</dbReference>
<evidence type="ECO:0000313" key="2">
    <source>
        <dbReference type="EMBL" id="GAE25506.1"/>
    </source>
</evidence>
<dbReference type="EMBL" id="BAUT01000010">
    <property type="protein sequence ID" value="GAE25506.1"/>
    <property type="molecule type" value="Genomic_DNA"/>
</dbReference>
<evidence type="ECO:0000256" key="1">
    <source>
        <dbReference type="ARBA" id="ARBA00023002"/>
    </source>
</evidence>
<dbReference type="Gene3D" id="3.40.605.10">
    <property type="entry name" value="Aldehyde Dehydrogenase, Chain A, domain 1"/>
    <property type="match status" value="1"/>
</dbReference>
<sequence>MFKALISIKTRNPIVFAFHPSAQKCSSEAARILRDAAILAGAPEHCIQWIETPSVEATKALRIMKKQHWC</sequence>
<protein>
    <submittedName>
        <fullName evidence="2">Alcohol dehydrogenase</fullName>
    </submittedName>
</protein>
<organism evidence="2 3">
    <name type="scientific">Halalkalibacter wakoensis JCM 9140</name>
    <dbReference type="NCBI Taxonomy" id="1236970"/>
    <lineage>
        <taxon>Bacteria</taxon>
        <taxon>Bacillati</taxon>
        <taxon>Bacillota</taxon>
        <taxon>Bacilli</taxon>
        <taxon>Bacillales</taxon>
        <taxon>Bacillaceae</taxon>
        <taxon>Halalkalibacter</taxon>
    </lineage>
</organism>
<comment type="caution">
    <text evidence="2">The sequence shown here is derived from an EMBL/GenBank/DDBJ whole genome shotgun (WGS) entry which is preliminary data.</text>
</comment>
<dbReference type="SUPFAM" id="SSF53720">
    <property type="entry name" value="ALDH-like"/>
    <property type="match status" value="1"/>
</dbReference>
<reference evidence="2" key="1">
    <citation type="journal article" date="2014" name="Genome Announc.">
        <title>Draft Genome Sequences of Three Alkaliphilic Bacillus Strains, Bacillus wakoensis JCM 9140T, Bacillus akibai JCM 9157T, and Bacillus hemicellulosilyticus JCM 9152T.</title>
        <authorList>
            <person name="Yuki M."/>
            <person name="Oshima K."/>
            <person name="Suda W."/>
            <person name="Oshida Y."/>
            <person name="Kitamura K."/>
            <person name="Iida T."/>
            <person name="Hattori M."/>
            <person name="Ohkuma M."/>
        </authorList>
    </citation>
    <scope>NUCLEOTIDE SEQUENCE [LARGE SCALE GENOMIC DNA]</scope>
    <source>
        <strain evidence="2">JCM 9140</strain>
    </source>
</reference>
<proteinExistence type="predicted"/>
<dbReference type="AlphaFoldDB" id="W4Q0B2"/>
<keyword evidence="3" id="KW-1185">Reference proteome</keyword>
<dbReference type="STRING" id="1236970.JCM9140_1504"/>
<keyword evidence="1" id="KW-0560">Oxidoreductase</keyword>
<dbReference type="InterPro" id="IPR016162">
    <property type="entry name" value="Ald_DH_N"/>
</dbReference>
<dbReference type="Proteomes" id="UP000018890">
    <property type="component" value="Unassembled WGS sequence"/>
</dbReference>
<evidence type="ECO:0000313" key="3">
    <source>
        <dbReference type="Proteomes" id="UP000018890"/>
    </source>
</evidence>
<accession>W4Q0B2</accession>
<dbReference type="InterPro" id="IPR016161">
    <property type="entry name" value="Ald_DH/histidinol_DH"/>
</dbReference>